<proteinExistence type="predicted"/>
<protein>
    <submittedName>
        <fullName evidence="1">Uncharacterized protein</fullName>
    </submittedName>
</protein>
<dbReference type="EMBL" id="JAWDJR010000016">
    <property type="protein sequence ID" value="KAK9960649.1"/>
    <property type="molecule type" value="Genomic_DNA"/>
</dbReference>
<sequence length="53" mass="5915">DTTVALEALTEYALSIPETPITTVNAQFTVPGRPEMEKLQLVKNKKKVETELK</sequence>
<comment type="caution">
    <text evidence="1">The sequence shown here is derived from an EMBL/GenBank/DDBJ whole genome shotgun (WGS) entry which is preliminary data.</text>
</comment>
<reference evidence="1 2" key="1">
    <citation type="submission" date="2024-05" db="EMBL/GenBank/DDBJ databases">
        <title>A high-quality chromosomal-level genome assembly of Topmouth culter (Culter alburnus).</title>
        <authorList>
            <person name="Zhao H."/>
        </authorList>
    </citation>
    <scope>NUCLEOTIDE SEQUENCE [LARGE SCALE GENOMIC DNA]</scope>
    <source>
        <strain evidence="1">CATC2023</strain>
        <tissue evidence="1">Muscle</tissue>
    </source>
</reference>
<keyword evidence="2" id="KW-1185">Reference proteome</keyword>
<evidence type="ECO:0000313" key="1">
    <source>
        <dbReference type="EMBL" id="KAK9960649.1"/>
    </source>
</evidence>
<feature type="non-terminal residue" evidence="1">
    <location>
        <position position="53"/>
    </location>
</feature>
<evidence type="ECO:0000313" key="2">
    <source>
        <dbReference type="Proteomes" id="UP001479290"/>
    </source>
</evidence>
<name>A0AAW1ZJY3_CULAL</name>
<dbReference type="AlphaFoldDB" id="A0AAW1ZJY3"/>
<dbReference type="Proteomes" id="UP001479290">
    <property type="component" value="Unassembled WGS sequence"/>
</dbReference>
<accession>A0AAW1ZJY3</accession>
<feature type="non-terminal residue" evidence="1">
    <location>
        <position position="1"/>
    </location>
</feature>
<organism evidence="1 2">
    <name type="scientific">Culter alburnus</name>
    <name type="common">Topmouth culter</name>
    <dbReference type="NCBI Taxonomy" id="194366"/>
    <lineage>
        <taxon>Eukaryota</taxon>
        <taxon>Metazoa</taxon>
        <taxon>Chordata</taxon>
        <taxon>Craniata</taxon>
        <taxon>Vertebrata</taxon>
        <taxon>Euteleostomi</taxon>
        <taxon>Actinopterygii</taxon>
        <taxon>Neopterygii</taxon>
        <taxon>Teleostei</taxon>
        <taxon>Ostariophysi</taxon>
        <taxon>Cypriniformes</taxon>
        <taxon>Xenocyprididae</taxon>
        <taxon>Xenocypridinae</taxon>
        <taxon>Culter</taxon>
    </lineage>
</organism>
<gene>
    <name evidence="1" type="ORF">ABG768_008494</name>
</gene>